<dbReference type="Proteomes" id="UP000076609">
    <property type="component" value="Unassembled WGS sequence"/>
</dbReference>
<dbReference type="Gene3D" id="3.40.1730.10">
    <property type="entry name" value="pa0076 domain"/>
    <property type="match status" value="1"/>
</dbReference>
<dbReference type="RefSeq" id="WP_066688696.1">
    <property type="nucleotide sequence ID" value="NZ_CP117025.1"/>
</dbReference>
<sequence length="145" mass="15658">MAWVFGKLPAHGDFVARGMDAATRGMLDDWLAAAMEAARVRYPDFADRFDAAQPWRAEGNGVAGAIAASQDAVGRRFPLLLLTDGDRHDPAACEELLYAAITEGWDVDRLAAVGAPPRRPVARWIGEDRSLNGARPVDLIGEMLA</sequence>
<dbReference type="NCBIfam" id="TIGR03373">
    <property type="entry name" value="VI_minor_4"/>
    <property type="match status" value="1"/>
</dbReference>
<accession>A0ABR5YEC3</accession>
<gene>
    <name evidence="1" type="ORF">AVT10_10230</name>
</gene>
<keyword evidence="2" id="KW-1185">Reference proteome</keyword>
<proteinExistence type="predicted"/>
<dbReference type="EMBL" id="LQQO01000005">
    <property type="protein sequence ID" value="KZE17701.1"/>
    <property type="molecule type" value="Genomic_DNA"/>
</dbReference>
<evidence type="ECO:0008006" key="3">
    <source>
        <dbReference type="Google" id="ProtNLM"/>
    </source>
</evidence>
<dbReference type="InterPro" id="IPR038225">
    <property type="entry name" value="TagF_sf"/>
</dbReference>
<reference evidence="2" key="1">
    <citation type="submission" date="2016-01" db="EMBL/GenBank/DDBJ databases">
        <title>Draft genome of Chromobacterium sp. F49.</title>
        <authorList>
            <person name="Hong K.W."/>
        </authorList>
    </citation>
    <scope>NUCLEOTIDE SEQUENCE [LARGE SCALE GENOMIC DNA]</scope>
    <source>
        <strain evidence="2">CN3</strain>
    </source>
</reference>
<dbReference type="InterPro" id="IPR017748">
    <property type="entry name" value="TagF"/>
</dbReference>
<protein>
    <recommendedName>
        <fullName evidence="3">Type VI secretion system-associated protein TagF</fullName>
    </recommendedName>
</protein>
<dbReference type="Pfam" id="PF09867">
    <property type="entry name" value="TagF_N"/>
    <property type="match status" value="1"/>
</dbReference>
<organism evidence="1 2">
    <name type="scientific">Sphingomonas hankookensis</name>
    <dbReference type="NCBI Taxonomy" id="563996"/>
    <lineage>
        <taxon>Bacteria</taxon>
        <taxon>Pseudomonadati</taxon>
        <taxon>Pseudomonadota</taxon>
        <taxon>Alphaproteobacteria</taxon>
        <taxon>Sphingomonadales</taxon>
        <taxon>Sphingomonadaceae</taxon>
        <taxon>Sphingomonas</taxon>
    </lineage>
</organism>
<comment type="caution">
    <text evidence="1">The sequence shown here is derived from an EMBL/GenBank/DDBJ whole genome shotgun (WGS) entry which is preliminary data.</text>
</comment>
<evidence type="ECO:0000313" key="1">
    <source>
        <dbReference type="EMBL" id="KZE17701.1"/>
    </source>
</evidence>
<name>A0ABR5YEC3_9SPHN</name>
<evidence type="ECO:0000313" key="2">
    <source>
        <dbReference type="Proteomes" id="UP000076609"/>
    </source>
</evidence>